<dbReference type="RefSeq" id="WP_215353417.1">
    <property type="nucleotide sequence ID" value="NZ_BAAAFE010000007.1"/>
</dbReference>
<dbReference type="Gene3D" id="3.40.50.10140">
    <property type="entry name" value="Toll/interleukin-1 receptor homology (TIR) domain"/>
    <property type="match status" value="1"/>
</dbReference>
<evidence type="ECO:0000313" key="2">
    <source>
        <dbReference type="EMBL" id="GAA0863749.1"/>
    </source>
</evidence>
<dbReference type="SUPFAM" id="SSF52200">
    <property type="entry name" value="Toll/Interleukin receptor TIR domain"/>
    <property type="match status" value="1"/>
</dbReference>
<sequence length="170" mass="19610">MAIDLSTLTEASTRFRVHVTKAMVEEARTRNAKTVFLCHSHKDEQYVKGFVQLLNDAGWDAYVDWMDHDMPPRPNRKTAENIQRRIKQSTYFMFLATPNAMKSRWCPWEIGYADGVKQSDRIFVAATRDGGGIHGNEYLDLYRRVNFSEGRRLKAWQPGDTEHGVEIASL</sequence>
<gene>
    <name evidence="2" type="ORF">GCM10009115_15480</name>
</gene>
<accession>A0ABN1M3S5</accession>
<keyword evidence="3" id="KW-1185">Reference proteome</keyword>
<dbReference type="EMBL" id="BAAAFE010000007">
    <property type="protein sequence ID" value="GAA0863749.1"/>
    <property type="molecule type" value="Genomic_DNA"/>
</dbReference>
<name>A0ABN1M3S5_9SPHN</name>
<feature type="domain" description="TIR" evidence="1">
    <location>
        <begin position="35"/>
        <end position="143"/>
    </location>
</feature>
<protein>
    <recommendedName>
        <fullName evidence="1">TIR domain-containing protein</fullName>
    </recommendedName>
</protein>
<dbReference type="InterPro" id="IPR000157">
    <property type="entry name" value="TIR_dom"/>
</dbReference>
<comment type="caution">
    <text evidence="2">The sequence shown here is derived from an EMBL/GenBank/DDBJ whole genome shotgun (WGS) entry which is preliminary data.</text>
</comment>
<evidence type="ECO:0000259" key="1">
    <source>
        <dbReference type="Pfam" id="PF13676"/>
    </source>
</evidence>
<dbReference type="Pfam" id="PF13676">
    <property type="entry name" value="TIR_2"/>
    <property type="match status" value="1"/>
</dbReference>
<evidence type="ECO:0000313" key="3">
    <source>
        <dbReference type="Proteomes" id="UP001500738"/>
    </source>
</evidence>
<organism evidence="2 3">
    <name type="scientific">Sphingopyxis soli</name>
    <dbReference type="NCBI Taxonomy" id="592051"/>
    <lineage>
        <taxon>Bacteria</taxon>
        <taxon>Pseudomonadati</taxon>
        <taxon>Pseudomonadota</taxon>
        <taxon>Alphaproteobacteria</taxon>
        <taxon>Sphingomonadales</taxon>
        <taxon>Sphingomonadaceae</taxon>
        <taxon>Sphingopyxis</taxon>
    </lineage>
</organism>
<proteinExistence type="predicted"/>
<reference evidence="2 3" key="1">
    <citation type="journal article" date="2019" name="Int. J. Syst. Evol. Microbiol.">
        <title>The Global Catalogue of Microorganisms (GCM) 10K type strain sequencing project: providing services to taxonomists for standard genome sequencing and annotation.</title>
        <authorList>
            <consortium name="The Broad Institute Genomics Platform"/>
            <consortium name="The Broad Institute Genome Sequencing Center for Infectious Disease"/>
            <person name="Wu L."/>
            <person name="Ma J."/>
        </authorList>
    </citation>
    <scope>NUCLEOTIDE SEQUENCE [LARGE SCALE GENOMIC DNA]</scope>
    <source>
        <strain evidence="2 3">JCM 15910</strain>
    </source>
</reference>
<dbReference type="Proteomes" id="UP001500738">
    <property type="component" value="Unassembled WGS sequence"/>
</dbReference>
<dbReference type="InterPro" id="IPR035897">
    <property type="entry name" value="Toll_tir_struct_dom_sf"/>
</dbReference>